<dbReference type="InterPro" id="IPR025402">
    <property type="entry name" value="DMP19_C"/>
</dbReference>
<dbReference type="Pfam" id="PF14300">
    <property type="entry name" value="DMP19"/>
    <property type="match status" value="1"/>
</dbReference>
<dbReference type="RefSeq" id="WP_323296591.1">
    <property type="nucleotide sequence ID" value="NZ_JAYFUM010000010.1"/>
</dbReference>
<evidence type="ECO:0000256" key="1">
    <source>
        <dbReference type="SAM" id="Phobius"/>
    </source>
</evidence>
<reference evidence="3 4" key="1">
    <citation type="submission" date="2023-12" db="EMBL/GenBank/DDBJ databases">
        <title>Novel species of the genus Arcicella isolated from rivers.</title>
        <authorList>
            <person name="Lu H."/>
        </authorList>
    </citation>
    <scope>NUCLEOTIDE SEQUENCE [LARGE SCALE GENOMIC DNA]</scope>
    <source>
        <strain evidence="3 4">KCTC 23307</strain>
    </source>
</reference>
<keyword evidence="1" id="KW-1133">Transmembrane helix</keyword>
<accession>A0ABU5Q9D7</accession>
<proteinExistence type="predicted"/>
<protein>
    <submittedName>
        <fullName evidence="3">DUF4375 domain-containing protein</fullName>
    </submittedName>
</protein>
<keyword evidence="1" id="KW-0812">Transmembrane</keyword>
<dbReference type="EMBL" id="JAYFUM010000010">
    <property type="protein sequence ID" value="MEA5139429.1"/>
    <property type="molecule type" value="Genomic_DNA"/>
</dbReference>
<dbReference type="Proteomes" id="UP001302949">
    <property type="component" value="Unassembled WGS sequence"/>
</dbReference>
<sequence>MEQIIGKDWVDWFLNIAILLCAGNYFWTFFNNKAIIGKRFDINDGNQNQLIHYVTVQYEQIEHIRQAYIWEIYSVYDNRLTEYRQLFFDNLTKEHRGEEHSQKFWNELTRGQKIFWSFLAIEGEIDNGGLFQFINNYPEHLYSARQVMVELGQDKIIADYDEFLEEVEQKKMKLSWNIWQSNSPISNQRHRIKAFSDGYKILESTDTIEDYFDEEDFKRQWHKAMCDYIEQNIEQFSKVI</sequence>
<comment type="caution">
    <text evidence="3">The sequence shown here is derived from an EMBL/GenBank/DDBJ whole genome shotgun (WGS) entry which is preliminary data.</text>
</comment>
<gene>
    <name evidence="3" type="ORF">VB248_09795</name>
</gene>
<keyword evidence="1" id="KW-0472">Membrane</keyword>
<feature type="transmembrane region" description="Helical" evidence="1">
    <location>
        <begin position="12"/>
        <end position="30"/>
    </location>
</feature>
<dbReference type="Gene3D" id="1.20.1420.60">
    <property type="match status" value="1"/>
</dbReference>
<evidence type="ECO:0000313" key="3">
    <source>
        <dbReference type="EMBL" id="MEA5139429.1"/>
    </source>
</evidence>
<evidence type="ECO:0000313" key="4">
    <source>
        <dbReference type="Proteomes" id="UP001302949"/>
    </source>
</evidence>
<keyword evidence="4" id="KW-1185">Reference proteome</keyword>
<organism evidence="3 4">
    <name type="scientific">Arcicella rigui</name>
    <dbReference type="NCBI Taxonomy" id="797020"/>
    <lineage>
        <taxon>Bacteria</taxon>
        <taxon>Pseudomonadati</taxon>
        <taxon>Bacteroidota</taxon>
        <taxon>Cytophagia</taxon>
        <taxon>Cytophagales</taxon>
        <taxon>Flectobacillaceae</taxon>
        <taxon>Arcicella</taxon>
    </lineage>
</organism>
<name>A0ABU5Q9D7_9BACT</name>
<feature type="domain" description="DNA mimic protein DMP19 C-terminal" evidence="2">
    <location>
        <begin position="107"/>
        <end position="232"/>
    </location>
</feature>
<evidence type="ECO:0000259" key="2">
    <source>
        <dbReference type="Pfam" id="PF14300"/>
    </source>
</evidence>